<dbReference type="AlphaFoldDB" id="A0A371DYM7"/>
<accession>A0A371DYM7</accession>
<proteinExistence type="predicted"/>
<dbReference type="Proteomes" id="UP000257109">
    <property type="component" value="Unassembled WGS sequence"/>
</dbReference>
<evidence type="ECO:0000313" key="2">
    <source>
        <dbReference type="Proteomes" id="UP000257109"/>
    </source>
</evidence>
<evidence type="ECO:0000313" key="1">
    <source>
        <dbReference type="EMBL" id="RDX57662.1"/>
    </source>
</evidence>
<organism evidence="1 2">
    <name type="scientific">Mucuna pruriens</name>
    <name type="common">Velvet bean</name>
    <name type="synonym">Dolichos pruriens</name>
    <dbReference type="NCBI Taxonomy" id="157652"/>
    <lineage>
        <taxon>Eukaryota</taxon>
        <taxon>Viridiplantae</taxon>
        <taxon>Streptophyta</taxon>
        <taxon>Embryophyta</taxon>
        <taxon>Tracheophyta</taxon>
        <taxon>Spermatophyta</taxon>
        <taxon>Magnoliopsida</taxon>
        <taxon>eudicotyledons</taxon>
        <taxon>Gunneridae</taxon>
        <taxon>Pentapetalae</taxon>
        <taxon>rosids</taxon>
        <taxon>fabids</taxon>
        <taxon>Fabales</taxon>
        <taxon>Fabaceae</taxon>
        <taxon>Papilionoideae</taxon>
        <taxon>50 kb inversion clade</taxon>
        <taxon>NPAAA clade</taxon>
        <taxon>indigoferoid/millettioid clade</taxon>
        <taxon>Phaseoleae</taxon>
        <taxon>Mucuna</taxon>
    </lineage>
</organism>
<dbReference type="EMBL" id="QJKJ01018358">
    <property type="protein sequence ID" value="RDX57662.1"/>
    <property type="molecule type" value="Genomic_DNA"/>
</dbReference>
<keyword evidence="2" id="KW-1185">Reference proteome</keyword>
<protein>
    <submittedName>
        <fullName evidence="1">Uncharacterized protein</fullName>
    </submittedName>
</protein>
<reference evidence="1" key="1">
    <citation type="submission" date="2018-05" db="EMBL/GenBank/DDBJ databases">
        <title>Draft genome of Mucuna pruriens seed.</title>
        <authorList>
            <person name="Nnadi N.E."/>
            <person name="Vos R."/>
            <person name="Hasami M.H."/>
            <person name="Devisetty U.K."/>
            <person name="Aguiy J.C."/>
        </authorList>
    </citation>
    <scope>NUCLEOTIDE SEQUENCE [LARGE SCALE GENOMIC DNA]</scope>
    <source>
        <strain evidence="1">JCA_2017</strain>
    </source>
</reference>
<gene>
    <name evidence="1" type="ORF">CR513_63079</name>
</gene>
<name>A0A371DYM7_MUCPR</name>
<sequence>MTRTPKRKILDGTCINSLTPKHNMLHPPLPAPSLPSANFSPKQLKKFGGWLIEFLDTLKGLYTMVFFSQHHHTKSLGRTTPQELAIVAREIQLIFWCSKKQPPVASPCLLSCICIFQLKLQELCDNLRTISLSHNPVLHSRTKFVFELVIIIFKNNPIQTCSKH</sequence>
<feature type="non-terminal residue" evidence="1">
    <location>
        <position position="164"/>
    </location>
</feature>
<comment type="caution">
    <text evidence="1">The sequence shown here is derived from an EMBL/GenBank/DDBJ whole genome shotgun (WGS) entry which is preliminary data.</text>
</comment>